<dbReference type="Proteomes" id="UP000054018">
    <property type="component" value="Unassembled WGS sequence"/>
</dbReference>
<evidence type="ECO:0000313" key="1">
    <source>
        <dbReference type="EMBL" id="KIK21563.1"/>
    </source>
</evidence>
<sequence>DDIFTRLTEKGPFYPPRVKAIVEMVNYGPLPPDLLDRIKKKVAEFADTFALSVREVKPVTFHKFHLDIPKEMTFSTKVNQKPLTQPQKEFLFPVLDEFNAAGIMRDIPVHEVKAVNLTVLVQKAH</sequence>
<name>A0A0C9ZP87_9AGAM</name>
<organism evidence="1 2">
    <name type="scientific">Pisolithus microcarpus 441</name>
    <dbReference type="NCBI Taxonomy" id="765257"/>
    <lineage>
        <taxon>Eukaryota</taxon>
        <taxon>Fungi</taxon>
        <taxon>Dikarya</taxon>
        <taxon>Basidiomycota</taxon>
        <taxon>Agaricomycotina</taxon>
        <taxon>Agaricomycetes</taxon>
        <taxon>Agaricomycetidae</taxon>
        <taxon>Boletales</taxon>
        <taxon>Sclerodermatineae</taxon>
        <taxon>Pisolithaceae</taxon>
        <taxon>Pisolithus</taxon>
    </lineage>
</organism>
<gene>
    <name evidence="1" type="ORF">PISMIDRAFT_79898</name>
</gene>
<feature type="non-terminal residue" evidence="1">
    <location>
        <position position="125"/>
    </location>
</feature>
<dbReference type="OrthoDB" id="3363652at2759"/>
<feature type="non-terminal residue" evidence="1">
    <location>
        <position position="1"/>
    </location>
</feature>
<dbReference type="EMBL" id="KN833750">
    <property type="protein sequence ID" value="KIK21563.1"/>
    <property type="molecule type" value="Genomic_DNA"/>
</dbReference>
<reference evidence="1 2" key="1">
    <citation type="submission" date="2014-04" db="EMBL/GenBank/DDBJ databases">
        <authorList>
            <consortium name="DOE Joint Genome Institute"/>
            <person name="Kuo A."/>
            <person name="Kohler A."/>
            <person name="Costa M.D."/>
            <person name="Nagy L.G."/>
            <person name="Floudas D."/>
            <person name="Copeland A."/>
            <person name="Barry K.W."/>
            <person name="Cichocki N."/>
            <person name="Veneault-Fourrey C."/>
            <person name="LaButti K."/>
            <person name="Lindquist E.A."/>
            <person name="Lipzen A."/>
            <person name="Lundell T."/>
            <person name="Morin E."/>
            <person name="Murat C."/>
            <person name="Sun H."/>
            <person name="Tunlid A."/>
            <person name="Henrissat B."/>
            <person name="Grigoriev I.V."/>
            <person name="Hibbett D.S."/>
            <person name="Martin F."/>
            <person name="Nordberg H.P."/>
            <person name="Cantor M.N."/>
            <person name="Hua S.X."/>
        </authorList>
    </citation>
    <scope>NUCLEOTIDE SEQUENCE [LARGE SCALE GENOMIC DNA]</scope>
    <source>
        <strain evidence="1 2">441</strain>
    </source>
</reference>
<protein>
    <submittedName>
        <fullName evidence="1">Uncharacterized protein</fullName>
    </submittedName>
</protein>
<evidence type="ECO:0000313" key="2">
    <source>
        <dbReference type="Proteomes" id="UP000054018"/>
    </source>
</evidence>
<proteinExistence type="predicted"/>
<accession>A0A0C9ZP87</accession>
<dbReference type="AlphaFoldDB" id="A0A0C9ZP87"/>
<keyword evidence="2" id="KW-1185">Reference proteome</keyword>
<reference evidence="2" key="2">
    <citation type="submission" date="2015-01" db="EMBL/GenBank/DDBJ databases">
        <title>Evolutionary Origins and Diversification of the Mycorrhizal Mutualists.</title>
        <authorList>
            <consortium name="DOE Joint Genome Institute"/>
            <consortium name="Mycorrhizal Genomics Consortium"/>
            <person name="Kohler A."/>
            <person name="Kuo A."/>
            <person name="Nagy L.G."/>
            <person name="Floudas D."/>
            <person name="Copeland A."/>
            <person name="Barry K.W."/>
            <person name="Cichocki N."/>
            <person name="Veneault-Fourrey C."/>
            <person name="LaButti K."/>
            <person name="Lindquist E.A."/>
            <person name="Lipzen A."/>
            <person name="Lundell T."/>
            <person name="Morin E."/>
            <person name="Murat C."/>
            <person name="Riley R."/>
            <person name="Ohm R."/>
            <person name="Sun H."/>
            <person name="Tunlid A."/>
            <person name="Henrissat B."/>
            <person name="Grigoriev I.V."/>
            <person name="Hibbett D.S."/>
            <person name="Martin F."/>
        </authorList>
    </citation>
    <scope>NUCLEOTIDE SEQUENCE [LARGE SCALE GENOMIC DNA]</scope>
    <source>
        <strain evidence="2">441</strain>
    </source>
</reference>
<dbReference type="HOGENOM" id="CLU_119163_0_0_1"/>